<evidence type="ECO:0008006" key="3">
    <source>
        <dbReference type="Google" id="ProtNLM"/>
    </source>
</evidence>
<evidence type="ECO:0000313" key="1">
    <source>
        <dbReference type="EMBL" id="MBW0130574.1"/>
    </source>
</evidence>
<proteinExistence type="predicted"/>
<evidence type="ECO:0000313" key="2">
    <source>
        <dbReference type="Proteomes" id="UP000694300"/>
    </source>
</evidence>
<organism evidence="1 2">
    <name type="scientific">Pseudonocardia oceani</name>
    <dbReference type="NCBI Taxonomy" id="2792013"/>
    <lineage>
        <taxon>Bacteria</taxon>
        <taxon>Bacillati</taxon>
        <taxon>Actinomycetota</taxon>
        <taxon>Actinomycetes</taxon>
        <taxon>Pseudonocardiales</taxon>
        <taxon>Pseudonocardiaceae</taxon>
        <taxon>Pseudonocardia</taxon>
    </lineage>
</organism>
<name>A0ABS6UFE4_9PSEU</name>
<dbReference type="Proteomes" id="UP000694300">
    <property type="component" value="Unassembled WGS sequence"/>
</dbReference>
<accession>A0ABS6UFE4</accession>
<protein>
    <recommendedName>
        <fullName evidence="3">Luciferase-like monooxygenase</fullName>
    </recommendedName>
</protein>
<keyword evidence="2" id="KW-1185">Reference proteome</keyword>
<reference evidence="1 2" key="1">
    <citation type="submission" date="2020-11" db="EMBL/GenBank/DDBJ databases">
        <title>Pseudonocardia abyssalis sp. nov. and Pseudonocardia oceani sp. nov., description and phylogenomic analysis of two novel actinomycetes isolated from the deep Southern Ocean.</title>
        <authorList>
            <person name="Parra J."/>
        </authorList>
    </citation>
    <scope>NUCLEOTIDE SEQUENCE [LARGE SCALE GENOMIC DNA]</scope>
    <source>
        <strain evidence="2">KRD185</strain>
    </source>
</reference>
<dbReference type="RefSeq" id="WP_218592883.1">
    <property type="nucleotide sequence ID" value="NZ_JADQDE010000001.1"/>
</dbReference>
<gene>
    <name evidence="1" type="ORF">I4I82_23275</name>
</gene>
<comment type="caution">
    <text evidence="1">The sequence shown here is derived from an EMBL/GenBank/DDBJ whole genome shotgun (WGS) entry which is preliminary data.</text>
</comment>
<dbReference type="EMBL" id="JADQDF010000001">
    <property type="protein sequence ID" value="MBW0130574.1"/>
    <property type="molecule type" value="Genomic_DNA"/>
</dbReference>
<sequence length="114" mass="13005">MVNLFSSGMPEYLDYTVDLKPLTAKDMIEKGFAVVGSPSTVRERLEDMCRTLNVGHLMTVLQFGSMPHDMAMQNIELFGRRVLPHLQNLWQAEGWENPWWPEKCAKKPAVQAQA</sequence>